<dbReference type="Proteomes" id="UP000041625">
    <property type="component" value="Unassembled WGS sequence"/>
</dbReference>
<feature type="transmembrane region" description="Helical" evidence="1">
    <location>
        <begin position="20"/>
        <end position="40"/>
    </location>
</feature>
<evidence type="ECO:0000313" key="3">
    <source>
        <dbReference type="Proteomes" id="UP000041625"/>
    </source>
</evidence>
<sequence length="162" mass="17734">MLNTSLLFLSTQNRRQKHSLWALFLTGLVIVTCLASTLAVKKVSLSASANGQSVLVGAQTHTETSNPQTDIASSEKMATLYASVFGLEASKMLTSPNSSSCSLSSKMLTFAAPKTGWLIPFVLIIAVAFNLPPHISRLSRDNHRSTRPTKHRLHLKHCIFRE</sequence>
<reference evidence="2 3" key="1">
    <citation type="submission" date="2014-06" db="EMBL/GenBank/DDBJ databases">
        <authorList>
            <person name="Le Roux F."/>
        </authorList>
    </citation>
    <scope>NUCLEOTIDE SEQUENCE [LARGE SCALE GENOMIC DNA]</scope>
    <source>
        <strain evidence="2 3">J2-31</strain>
    </source>
</reference>
<feature type="transmembrane region" description="Helical" evidence="1">
    <location>
        <begin position="117"/>
        <end position="135"/>
    </location>
</feature>
<accession>A0AA86XLW2</accession>
<keyword evidence="3" id="KW-1185">Reference proteome</keyword>
<keyword evidence="1" id="KW-1133">Transmembrane helix</keyword>
<keyword evidence="1" id="KW-0472">Membrane</keyword>
<gene>
    <name evidence="2" type="ORF">VCR31J2_1310197</name>
</gene>
<organism evidence="2 3">
    <name type="scientific">Vibrio coralliirubri</name>
    <dbReference type="NCBI Taxonomy" id="1516159"/>
    <lineage>
        <taxon>Bacteria</taxon>
        <taxon>Pseudomonadati</taxon>
        <taxon>Pseudomonadota</taxon>
        <taxon>Gammaproteobacteria</taxon>
        <taxon>Vibrionales</taxon>
        <taxon>Vibrionaceae</taxon>
        <taxon>Vibrio</taxon>
    </lineage>
</organism>
<proteinExistence type="predicted"/>
<comment type="caution">
    <text evidence="2">The sequence shown here is derived from an EMBL/GenBank/DDBJ whole genome shotgun (WGS) entry which is preliminary data.</text>
</comment>
<evidence type="ECO:0000256" key="1">
    <source>
        <dbReference type="SAM" id="Phobius"/>
    </source>
</evidence>
<evidence type="ECO:0000313" key="2">
    <source>
        <dbReference type="EMBL" id="CDT75582.1"/>
    </source>
</evidence>
<protein>
    <submittedName>
        <fullName evidence="2">Uncharacterized protein</fullName>
    </submittedName>
</protein>
<keyword evidence="1" id="KW-0812">Transmembrane</keyword>
<name>A0AA86XLW2_9VIBR</name>
<dbReference type="EMBL" id="CCKJ01000037">
    <property type="protein sequence ID" value="CDT75582.1"/>
    <property type="molecule type" value="Genomic_DNA"/>
</dbReference>
<dbReference type="AlphaFoldDB" id="A0AA86XLW2"/>
<dbReference type="RefSeq" id="WP_157373157.1">
    <property type="nucleotide sequence ID" value="NZ_LK933979.1"/>
</dbReference>